<reference evidence="1 2" key="1">
    <citation type="journal article" date="2019" name="Sci. Rep.">
        <title>Orb-weaving spider Araneus ventricosus genome elucidates the spidroin gene catalogue.</title>
        <authorList>
            <person name="Kono N."/>
            <person name="Nakamura H."/>
            <person name="Ohtoshi R."/>
            <person name="Moran D.A.P."/>
            <person name="Shinohara A."/>
            <person name="Yoshida Y."/>
            <person name="Fujiwara M."/>
            <person name="Mori M."/>
            <person name="Tomita M."/>
            <person name="Arakawa K."/>
        </authorList>
    </citation>
    <scope>NUCLEOTIDE SEQUENCE [LARGE SCALE GENOMIC DNA]</scope>
</reference>
<sequence length="124" mass="14248">MLVPDLVLSYRHEKDTRHAGCGRYGNGIFHCILGAKKMASFRLAQIESVEVSFRFVLRSKTNSSHNDVRLVCQMLRFILYPFPSSLRLVYLRQPCSEFFSWPKDLGVALHDPITYSTRPRLGQG</sequence>
<evidence type="ECO:0000313" key="2">
    <source>
        <dbReference type="Proteomes" id="UP000499080"/>
    </source>
</evidence>
<proteinExistence type="predicted"/>
<dbReference type="AlphaFoldDB" id="A0A4Y2K4M5"/>
<name>A0A4Y2K4M5_ARAVE</name>
<comment type="caution">
    <text evidence="1">The sequence shown here is derived from an EMBL/GenBank/DDBJ whole genome shotgun (WGS) entry which is preliminary data.</text>
</comment>
<evidence type="ECO:0000313" key="1">
    <source>
        <dbReference type="EMBL" id="GBM97370.1"/>
    </source>
</evidence>
<dbReference type="Proteomes" id="UP000499080">
    <property type="component" value="Unassembled WGS sequence"/>
</dbReference>
<protein>
    <submittedName>
        <fullName evidence="1">Uncharacterized protein</fullName>
    </submittedName>
</protein>
<keyword evidence="2" id="KW-1185">Reference proteome</keyword>
<gene>
    <name evidence="1" type="ORF">AVEN_161996_1</name>
</gene>
<dbReference type="EMBL" id="BGPR01004227">
    <property type="protein sequence ID" value="GBM97370.1"/>
    <property type="molecule type" value="Genomic_DNA"/>
</dbReference>
<organism evidence="1 2">
    <name type="scientific">Araneus ventricosus</name>
    <name type="common">Orbweaver spider</name>
    <name type="synonym">Epeira ventricosa</name>
    <dbReference type="NCBI Taxonomy" id="182803"/>
    <lineage>
        <taxon>Eukaryota</taxon>
        <taxon>Metazoa</taxon>
        <taxon>Ecdysozoa</taxon>
        <taxon>Arthropoda</taxon>
        <taxon>Chelicerata</taxon>
        <taxon>Arachnida</taxon>
        <taxon>Araneae</taxon>
        <taxon>Araneomorphae</taxon>
        <taxon>Entelegynae</taxon>
        <taxon>Araneoidea</taxon>
        <taxon>Araneidae</taxon>
        <taxon>Araneus</taxon>
    </lineage>
</organism>
<accession>A0A4Y2K4M5</accession>